<evidence type="ECO:0000313" key="3">
    <source>
        <dbReference type="Proteomes" id="UP000296733"/>
    </source>
</evidence>
<dbReference type="KEGG" id="hlm:DV707_07525"/>
<feature type="compositionally biased region" description="Basic residues" evidence="1">
    <location>
        <begin position="1"/>
        <end position="20"/>
    </location>
</feature>
<sequence>MRRSRLRRKQTSSGTTRRRSPRADSEEAAEGRDWTEHHLDPLSGWPYYMLRAGDYRAIITWDREADVRFRREDTEMNHLL</sequence>
<feature type="compositionally biased region" description="Basic and acidic residues" evidence="1">
    <location>
        <begin position="21"/>
        <end position="33"/>
    </location>
</feature>
<protein>
    <submittedName>
        <fullName evidence="2">Uncharacterized protein</fullName>
    </submittedName>
</protein>
<dbReference type="AlphaFoldDB" id="A0A4D6H3F8"/>
<evidence type="ECO:0000313" key="2">
    <source>
        <dbReference type="EMBL" id="QCC47522.1"/>
    </source>
</evidence>
<dbReference type="Proteomes" id="UP000296733">
    <property type="component" value="Chromosome"/>
</dbReference>
<accession>A0A4D6H3F8</accession>
<name>A0A4D6H3F8_9EURY</name>
<organism evidence="2 3">
    <name type="scientific">Halobellus limi</name>
    <dbReference type="NCBI Taxonomy" id="699433"/>
    <lineage>
        <taxon>Archaea</taxon>
        <taxon>Methanobacteriati</taxon>
        <taxon>Methanobacteriota</taxon>
        <taxon>Stenosarchaea group</taxon>
        <taxon>Halobacteria</taxon>
        <taxon>Halobacteriales</taxon>
        <taxon>Haloferacaceae</taxon>
        <taxon>Halobellus</taxon>
    </lineage>
</organism>
<evidence type="ECO:0000256" key="1">
    <source>
        <dbReference type="SAM" id="MobiDB-lite"/>
    </source>
</evidence>
<gene>
    <name evidence="2" type="ORF">DV707_07525</name>
</gene>
<dbReference type="EMBL" id="CP031311">
    <property type="protein sequence ID" value="QCC47522.1"/>
    <property type="molecule type" value="Genomic_DNA"/>
</dbReference>
<feature type="region of interest" description="Disordered" evidence="1">
    <location>
        <begin position="1"/>
        <end position="33"/>
    </location>
</feature>
<reference evidence="2 3" key="1">
    <citation type="journal article" date="2019" name="Nat. Commun.">
        <title>A new type of DNA phosphorothioation-based antiviral system in archaea.</title>
        <authorList>
            <person name="Xiong L."/>
            <person name="Liu S."/>
            <person name="Chen S."/>
            <person name="Xiao Y."/>
            <person name="Zhu B."/>
            <person name="Gao Y."/>
            <person name="Zhang Y."/>
            <person name="Chen B."/>
            <person name="Luo J."/>
            <person name="Deng Z."/>
            <person name="Chen X."/>
            <person name="Wang L."/>
            <person name="Chen S."/>
        </authorList>
    </citation>
    <scope>NUCLEOTIDE SEQUENCE [LARGE SCALE GENOMIC DNA]</scope>
    <source>
        <strain evidence="2 3">CGMCC 1.10331</strain>
    </source>
</reference>
<proteinExistence type="predicted"/>